<keyword evidence="2" id="KW-1185">Reference proteome</keyword>
<dbReference type="VEuPathDB" id="FungiDB:RO3G_13350"/>
<evidence type="ECO:0000313" key="1">
    <source>
        <dbReference type="EMBL" id="EIE88639.1"/>
    </source>
</evidence>
<accession>I1CJK9</accession>
<dbReference type="RefSeq" id="XP_067524035.1">
    <property type="nucleotide sequence ID" value="XM_067667934.1"/>
</dbReference>
<dbReference type="EMBL" id="CH476743">
    <property type="protein sequence ID" value="EIE88639.1"/>
    <property type="molecule type" value="Genomic_DNA"/>
</dbReference>
<evidence type="ECO:0000313" key="2">
    <source>
        <dbReference type="Proteomes" id="UP000009138"/>
    </source>
</evidence>
<protein>
    <submittedName>
        <fullName evidence="1">Uncharacterized protein</fullName>
    </submittedName>
</protein>
<dbReference type="Proteomes" id="UP000009138">
    <property type="component" value="Unassembled WGS sequence"/>
</dbReference>
<dbReference type="AlphaFoldDB" id="I1CJK9"/>
<gene>
    <name evidence="1" type="ORF">RO3G_13350</name>
</gene>
<name>I1CJK9_RHIO9</name>
<organism evidence="1 2">
    <name type="scientific">Rhizopus delemar (strain RA 99-880 / ATCC MYA-4621 / FGSC 9543 / NRRL 43880)</name>
    <name type="common">Mucormycosis agent</name>
    <name type="synonym">Rhizopus arrhizus var. delemar</name>
    <dbReference type="NCBI Taxonomy" id="246409"/>
    <lineage>
        <taxon>Eukaryota</taxon>
        <taxon>Fungi</taxon>
        <taxon>Fungi incertae sedis</taxon>
        <taxon>Mucoromycota</taxon>
        <taxon>Mucoromycotina</taxon>
        <taxon>Mucoromycetes</taxon>
        <taxon>Mucorales</taxon>
        <taxon>Mucorineae</taxon>
        <taxon>Rhizopodaceae</taxon>
        <taxon>Rhizopus</taxon>
    </lineage>
</organism>
<sequence length="59" mass="6579">MDTPDTPGMMSHYLAMDCAAMHKVSIVQGLLESRSDKIVRAKNTELARQVTVEGFRIEV</sequence>
<dbReference type="InParanoid" id="I1CJK9"/>
<dbReference type="GeneID" id="93620315"/>
<reference evidence="1 2" key="1">
    <citation type="journal article" date="2009" name="PLoS Genet.">
        <title>Genomic analysis of the basal lineage fungus Rhizopus oryzae reveals a whole-genome duplication.</title>
        <authorList>
            <person name="Ma L.-J."/>
            <person name="Ibrahim A.S."/>
            <person name="Skory C."/>
            <person name="Grabherr M.G."/>
            <person name="Burger G."/>
            <person name="Butler M."/>
            <person name="Elias M."/>
            <person name="Idnurm A."/>
            <person name="Lang B.F."/>
            <person name="Sone T."/>
            <person name="Abe A."/>
            <person name="Calvo S.E."/>
            <person name="Corrochano L.M."/>
            <person name="Engels R."/>
            <person name="Fu J."/>
            <person name="Hansberg W."/>
            <person name="Kim J.-M."/>
            <person name="Kodira C.D."/>
            <person name="Koehrsen M.J."/>
            <person name="Liu B."/>
            <person name="Miranda-Saavedra D."/>
            <person name="O'Leary S."/>
            <person name="Ortiz-Castellanos L."/>
            <person name="Poulter R."/>
            <person name="Rodriguez-Romero J."/>
            <person name="Ruiz-Herrera J."/>
            <person name="Shen Y.-Q."/>
            <person name="Zeng Q."/>
            <person name="Galagan J."/>
            <person name="Birren B.W."/>
            <person name="Cuomo C.A."/>
            <person name="Wickes B.L."/>
        </authorList>
    </citation>
    <scope>NUCLEOTIDE SEQUENCE [LARGE SCALE GENOMIC DNA]</scope>
    <source>
        <strain evidence="2">RA 99-880 / ATCC MYA-4621 / FGSC 9543 / NRRL 43880</strain>
    </source>
</reference>
<proteinExistence type="predicted"/>